<protein>
    <submittedName>
        <fullName evidence="1">Uncharacterized protein</fullName>
    </submittedName>
</protein>
<dbReference type="RefSeq" id="WP_434029297.1">
    <property type="nucleotide sequence ID" value="NZ_BNBA01000014.1"/>
</dbReference>
<gene>
    <name evidence="1" type="ORF">GCM10009090_20020</name>
</gene>
<dbReference type="EMBL" id="BNBA01000014">
    <property type="protein sequence ID" value="GHH53966.1"/>
    <property type="molecule type" value="Genomic_DNA"/>
</dbReference>
<sequence>MNEWPQAKFDDPYILRHRATNEPLRNMRVELTRADGARLQLVTDGEGRLPVQKGLGPEDIAIKIIGKA</sequence>
<proteinExistence type="predicted"/>
<name>A0A919KIJ7_9XANT</name>
<evidence type="ECO:0000313" key="1">
    <source>
        <dbReference type="EMBL" id="GHH53966.1"/>
    </source>
</evidence>
<evidence type="ECO:0000313" key="2">
    <source>
        <dbReference type="Proteomes" id="UP000623958"/>
    </source>
</evidence>
<keyword evidence="2" id="KW-1185">Reference proteome</keyword>
<accession>A0A919KIJ7</accession>
<dbReference type="AlphaFoldDB" id="A0A919KIJ7"/>
<organism evidence="1 2">
    <name type="scientific">Xanthomonas boreopolis</name>
    <dbReference type="NCBI Taxonomy" id="86183"/>
    <lineage>
        <taxon>Bacteria</taxon>
        <taxon>Pseudomonadati</taxon>
        <taxon>Pseudomonadota</taxon>
        <taxon>Gammaproteobacteria</taxon>
        <taxon>Lysobacterales</taxon>
        <taxon>Lysobacteraceae</taxon>
        <taxon>Xanthomonas</taxon>
    </lineage>
</organism>
<dbReference type="Proteomes" id="UP000623958">
    <property type="component" value="Unassembled WGS sequence"/>
</dbReference>
<reference evidence="1" key="1">
    <citation type="journal article" date="2014" name="Int. J. Syst. Evol. Microbiol.">
        <title>Complete genome sequence of Corynebacterium casei LMG S-19264T (=DSM 44701T), isolated from a smear-ripened cheese.</title>
        <authorList>
            <consortium name="US DOE Joint Genome Institute (JGI-PGF)"/>
            <person name="Walter F."/>
            <person name="Albersmeier A."/>
            <person name="Kalinowski J."/>
            <person name="Ruckert C."/>
        </authorList>
    </citation>
    <scope>NUCLEOTIDE SEQUENCE</scope>
    <source>
        <strain evidence="1">JCM 13306</strain>
    </source>
</reference>
<comment type="caution">
    <text evidence="1">The sequence shown here is derived from an EMBL/GenBank/DDBJ whole genome shotgun (WGS) entry which is preliminary data.</text>
</comment>
<reference evidence="1" key="2">
    <citation type="submission" date="2020-09" db="EMBL/GenBank/DDBJ databases">
        <authorList>
            <person name="Sun Q."/>
            <person name="Ohkuma M."/>
        </authorList>
    </citation>
    <scope>NUCLEOTIDE SEQUENCE</scope>
    <source>
        <strain evidence="1">JCM 13306</strain>
    </source>
</reference>